<dbReference type="SUPFAM" id="SSF56487">
    <property type="entry name" value="SRCR-like"/>
    <property type="match status" value="3"/>
</dbReference>
<keyword evidence="5" id="KW-0325">Glycoprotein</keyword>
<proteinExistence type="predicted"/>
<dbReference type="GO" id="GO:0016020">
    <property type="term" value="C:membrane"/>
    <property type="evidence" value="ECO:0007669"/>
    <property type="project" value="InterPro"/>
</dbReference>
<dbReference type="PANTHER" id="PTHR45817:SF4">
    <property type="entry name" value="LYSYL OXIDASE-LIKE-RELATED"/>
    <property type="match status" value="1"/>
</dbReference>
<dbReference type="Pfam" id="PF00530">
    <property type="entry name" value="SRCR"/>
    <property type="match status" value="3"/>
</dbReference>
<feature type="chain" id="PRO_5040950177" evidence="8">
    <location>
        <begin position="20"/>
        <end position="627"/>
    </location>
</feature>
<dbReference type="GO" id="GO:0004720">
    <property type="term" value="F:protein-lysine 6-oxidase activity"/>
    <property type="evidence" value="ECO:0007669"/>
    <property type="project" value="TreeGrafter"/>
</dbReference>
<sequence length="627" mass="68707">MKMILWILLMTFNLMQCQAITDLQIRLRDGQNRFEGTVEVFYNNTWGYVCDDGWSQRAAEVVCHMLGYQRSGARAVTDNGYQSDHVYGYLLDDVSCPTSVLTLDDCSHSNWGQHDCGPTEKAGVICTAATSNLQLRLGDGKNRFEGTVEVFHNNKWGYVCDDGWSQINAEVVCHMLGYQRSGAKEVSENKFTSSKFNNEYLLDEVSCPAYVSTLDECSHSGWGKHNCASGEKAGVICANVITDLRIRLRDGKNSLEGTVEVLHNNKWGYVCDDGWTDSNAEVVCYMLGFQRPGAKAVSGNGFKTNHVYDFLLDDVTCTAYVSTLTSCSHAGWGKHNCKPEEKAGVICANECGGRHFGLNCKNNCSSQCSQTVCDSKTGRCKECIPGFKGDFCDITCDGTHFGPNCTENCSSQCSQTVCDSKTGSCLACIPGFDGDFCDIPCNETHFGSSCISECSSQCSQSVCDSETGSCVTCIPGYIGEFCNISCNETHFGQNCTEKCSSQCSQTVCDSKTGRCIACIPGFKGDFCDIRSDIQESSVAISVAVGVGAAVILLVVIAVVLYKRRVQQAKQKSEAGVENVVQSGEVDHYDKVQPEDTSKVEYQKCLNESIYENIPREMLYETISFIEK</sequence>
<dbReference type="PRINTS" id="PR00258">
    <property type="entry name" value="SPERACTRCPTR"/>
</dbReference>
<dbReference type="InterPro" id="IPR001190">
    <property type="entry name" value="SRCR"/>
</dbReference>
<dbReference type="GO" id="GO:0005615">
    <property type="term" value="C:extracellular space"/>
    <property type="evidence" value="ECO:0007669"/>
    <property type="project" value="TreeGrafter"/>
</dbReference>
<accession>A0A9W3AD08</accession>
<dbReference type="OrthoDB" id="6156774at2759"/>
<dbReference type="PANTHER" id="PTHR45817">
    <property type="entry name" value="LYSYL OXIDASE-LIKE-RELATED"/>
    <property type="match status" value="1"/>
</dbReference>
<evidence type="ECO:0000256" key="6">
    <source>
        <dbReference type="PROSITE-ProRule" id="PRU00196"/>
    </source>
</evidence>
<dbReference type="PROSITE" id="PS50287">
    <property type="entry name" value="SRCR_2"/>
    <property type="match status" value="3"/>
</dbReference>
<dbReference type="SMART" id="SM00181">
    <property type="entry name" value="EGF"/>
    <property type="match status" value="4"/>
</dbReference>
<dbReference type="Gene3D" id="2.170.300.10">
    <property type="entry name" value="Tie2 ligand-binding domain superfamily"/>
    <property type="match status" value="1"/>
</dbReference>
<evidence type="ECO:0000256" key="7">
    <source>
        <dbReference type="SAM" id="Phobius"/>
    </source>
</evidence>
<feature type="domain" description="SRCR" evidence="9">
    <location>
        <begin position="25"/>
        <end position="127"/>
    </location>
</feature>
<evidence type="ECO:0000256" key="4">
    <source>
        <dbReference type="ARBA" id="ARBA00023170"/>
    </source>
</evidence>
<feature type="disulfide bond" evidence="6">
    <location>
        <begin position="317"/>
        <end position="327"/>
    </location>
</feature>
<dbReference type="PROSITE" id="PS00420">
    <property type="entry name" value="SRCR_1"/>
    <property type="match status" value="3"/>
</dbReference>
<dbReference type="OMA" id="CNETHFG"/>
<evidence type="ECO:0000259" key="9">
    <source>
        <dbReference type="PROSITE" id="PS50287"/>
    </source>
</evidence>
<evidence type="ECO:0000256" key="5">
    <source>
        <dbReference type="ARBA" id="ARBA00023180"/>
    </source>
</evidence>
<dbReference type="AlphaFoldDB" id="A0A9W3AD08"/>
<dbReference type="GO" id="GO:0030199">
    <property type="term" value="P:collagen fibril organization"/>
    <property type="evidence" value="ECO:0007669"/>
    <property type="project" value="TreeGrafter"/>
</dbReference>
<dbReference type="RefSeq" id="XP_055885028.1">
    <property type="nucleotide sequence ID" value="XM_056029053.1"/>
</dbReference>
<dbReference type="GeneID" id="106079432"/>
<dbReference type="InterPro" id="IPR050912">
    <property type="entry name" value="LOX-like_protein"/>
</dbReference>
<keyword evidence="4" id="KW-0675">Receptor</keyword>
<dbReference type="Gene3D" id="3.10.250.10">
    <property type="entry name" value="SRCR-like domain"/>
    <property type="match status" value="3"/>
</dbReference>
<feature type="domain" description="SRCR" evidence="9">
    <location>
        <begin position="246"/>
        <end position="348"/>
    </location>
</feature>
<keyword evidence="7" id="KW-0812">Transmembrane</keyword>
<dbReference type="InterPro" id="IPR036772">
    <property type="entry name" value="SRCR-like_dom_sf"/>
</dbReference>
<evidence type="ECO:0000256" key="2">
    <source>
        <dbReference type="ARBA" id="ARBA00022737"/>
    </source>
</evidence>
<evidence type="ECO:0000313" key="11">
    <source>
        <dbReference type="RefSeq" id="XP_055885028.1"/>
    </source>
</evidence>
<protein>
    <submittedName>
        <fullName evidence="11">Deleted in malignant brain tumors 1 protein-like</fullName>
    </submittedName>
</protein>
<keyword evidence="7" id="KW-0472">Membrane</keyword>
<evidence type="ECO:0000313" key="10">
    <source>
        <dbReference type="Proteomes" id="UP001165740"/>
    </source>
</evidence>
<organism evidence="10 11">
    <name type="scientific">Biomphalaria glabrata</name>
    <name type="common">Bloodfluke planorb</name>
    <name type="synonym">Freshwater snail</name>
    <dbReference type="NCBI Taxonomy" id="6526"/>
    <lineage>
        <taxon>Eukaryota</taxon>
        <taxon>Metazoa</taxon>
        <taxon>Spiralia</taxon>
        <taxon>Lophotrochozoa</taxon>
        <taxon>Mollusca</taxon>
        <taxon>Gastropoda</taxon>
        <taxon>Heterobranchia</taxon>
        <taxon>Euthyneura</taxon>
        <taxon>Panpulmonata</taxon>
        <taxon>Hygrophila</taxon>
        <taxon>Lymnaeoidea</taxon>
        <taxon>Planorbidae</taxon>
        <taxon>Biomphalaria</taxon>
    </lineage>
</organism>
<keyword evidence="10" id="KW-1185">Reference proteome</keyword>
<keyword evidence="3 6" id="KW-1015">Disulfide bond</keyword>
<dbReference type="InterPro" id="IPR000742">
    <property type="entry name" value="EGF"/>
</dbReference>
<keyword evidence="1 8" id="KW-0732">Signal</keyword>
<dbReference type="FunFam" id="3.10.250.10:FF:000007">
    <property type="entry name" value="Soluble scavenger receptor cysteine-rich domain-containing protein SSC5D"/>
    <property type="match status" value="3"/>
</dbReference>
<evidence type="ECO:0000256" key="3">
    <source>
        <dbReference type="ARBA" id="ARBA00023157"/>
    </source>
</evidence>
<dbReference type="Proteomes" id="UP001165740">
    <property type="component" value="Chromosome 5"/>
</dbReference>
<feature type="disulfide bond" evidence="6">
    <location>
        <begin position="207"/>
        <end position="217"/>
    </location>
</feature>
<feature type="transmembrane region" description="Helical" evidence="7">
    <location>
        <begin position="538"/>
        <end position="561"/>
    </location>
</feature>
<gene>
    <name evidence="11" type="primary">LOC106079432</name>
</gene>
<keyword evidence="2" id="KW-0677">Repeat</keyword>
<name>A0A9W3AD08_BIOGL</name>
<feature type="domain" description="SRCR" evidence="9">
    <location>
        <begin position="135"/>
        <end position="238"/>
    </location>
</feature>
<dbReference type="SMART" id="SM00202">
    <property type="entry name" value="SR"/>
    <property type="match status" value="3"/>
</dbReference>
<comment type="caution">
    <text evidence="6">Lacks conserved residue(s) required for the propagation of feature annotation.</text>
</comment>
<feature type="signal peptide" evidence="8">
    <location>
        <begin position="1"/>
        <end position="19"/>
    </location>
</feature>
<feature type="disulfide bond" evidence="6">
    <location>
        <begin position="96"/>
        <end position="106"/>
    </location>
</feature>
<keyword evidence="7" id="KW-1133">Transmembrane helix</keyword>
<evidence type="ECO:0000256" key="8">
    <source>
        <dbReference type="SAM" id="SignalP"/>
    </source>
</evidence>
<evidence type="ECO:0000256" key="1">
    <source>
        <dbReference type="ARBA" id="ARBA00022729"/>
    </source>
</evidence>
<reference evidence="11" key="1">
    <citation type="submission" date="2025-08" db="UniProtKB">
        <authorList>
            <consortium name="RefSeq"/>
        </authorList>
    </citation>
    <scope>IDENTIFICATION</scope>
</reference>